<accession>A0A1F4U4Z3</accession>
<protein>
    <submittedName>
        <fullName evidence="1">Uncharacterized protein</fullName>
    </submittedName>
</protein>
<sequence>MKGMLSKRNKLKTKKDFLICCFLLAWGLICFFQSPSFSEWVIEGQAQYPKIDISGEKQWFYDQFQVNPQSNYYLYRTSSEASRTGDLAWAEKLSLLINADLASDLSVNYLIYQNPLVRGVFNVGLKYKEYSILLGETDFYNSNLFYSLYSYTVSGVLLSGKWDRLKFSLMPSGSMTTSYTTEALNNWNYFRSPDYYGEKSPGLYDDDPKLEYRSLDLKRIDVLPETVELYINEKKLIPNFDYFIFDDFVLFSSSYYQGSNSARVVFSLPNGNKEELNFDIKNDSRRQAFYVPGMPLLSYSEEILIDEVKIRRGIDYSVDYNRGLFVLRDPVPEDARVKVKYDYSYAREKHDTLGGAVEYNPVDWNTLKFSYSFLANKSSLSVFDPHNFSVYSLYERINFGQNAYLIGEFSNSINQGITPTVTGESGNAVKITGMGLFNNLKVYGSYLNSDSNFASDKRVKLGIKSKYNEGYAGAEYSLIKGLSLLAGTGFSVTQEGSATLESNSSFNHAGIRWDPAPNLSSRIDVRDSREKVVTLYQRIGIGGYLPAKVSDIILKYTNSATQEAVKTSLEYGWLNKFNFGGSVFLNYKDEINSQSVRTTTPLCRLGYEFTLFAQSTIGLFYDYSVAQNRGGGLSGDRAEQGISLTCKISTTGVNPILSLINLGGEWKKIDNKDTITPTNNFSATQLKFSGGLEF</sequence>
<gene>
    <name evidence="1" type="ORF">A2438_06570</name>
</gene>
<dbReference type="AlphaFoldDB" id="A0A1F4U4Z3"/>
<dbReference type="SUPFAM" id="SSF56935">
    <property type="entry name" value="Porins"/>
    <property type="match status" value="1"/>
</dbReference>
<reference evidence="1 2" key="1">
    <citation type="journal article" date="2016" name="Nat. Commun.">
        <title>Thousands of microbial genomes shed light on interconnected biogeochemical processes in an aquifer system.</title>
        <authorList>
            <person name="Anantharaman K."/>
            <person name="Brown C.T."/>
            <person name="Hug L.A."/>
            <person name="Sharon I."/>
            <person name="Castelle C.J."/>
            <person name="Probst A.J."/>
            <person name="Thomas B.C."/>
            <person name="Singh A."/>
            <person name="Wilkins M.J."/>
            <person name="Karaoz U."/>
            <person name="Brodie E.L."/>
            <person name="Williams K.H."/>
            <person name="Hubbard S.S."/>
            <person name="Banfield J.F."/>
        </authorList>
    </citation>
    <scope>NUCLEOTIDE SEQUENCE [LARGE SCALE GENOMIC DNA]</scope>
</reference>
<organism evidence="1 2">
    <name type="scientific">candidate division WOR-1 bacterium RIFOXYC2_FULL_46_14</name>
    <dbReference type="NCBI Taxonomy" id="1802587"/>
    <lineage>
        <taxon>Bacteria</taxon>
        <taxon>Bacillati</taxon>
        <taxon>Saganbacteria</taxon>
    </lineage>
</organism>
<evidence type="ECO:0000313" key="1">
    <source>
        <dbReference type="EMBL" id="OGC39363.1"/>
    </source>
</evidence>
<evidence type="ECO:0000313" key="2">
    <source>
        <dbReference type="Proteomes" id="UP000179242"/>
    </source>
</evidence>
<name>A0A1F4U4Z3_UNCSA</name>
<comment type="caution">
    <text evidence="1">The sequence shown here is derived from an EMBL/GenBank/DDBJ whole genome shotgun (WGS) entry which is preliminary data.</text>
</comment>
<dbReference type="EMBL" id="MEUJ01000009">
    <property type="protein sequence ID" value="OGC39363.1"/>
    <property type="molecule type" value="Genomic_DNA"/>
</dbReference>
<dbReference type="Proteomes" id="UP000179242">
    <property type="component" value="Unassembled WGS sequence"/>
</dbReference>
<proteinExistence type="predicted"/>